<evidence type="ECO:0000256" key="3">
    <source>
        <dbReference type="ARBA" id="ARBA00022741"/>
    </source>
</evidence>
<dbReference type="InterPro" id="IPR049730">
    <property type="entry name" value="SNF2/RAD54-like_C"/>
</dbReference>
<feature type="region of interest" description="Disordered" evidence="10">
    <location>
        <begin position="3222"/>
        <end position="3284"/>
    </location>
</feature>
<evidence type="ECO:0000256" key="5">
    <source>
        <dbReference type="ARBA" id="ARBA00022806"/>
    </source>
</evidence>
<dbReference type="InterPro" id="IPR038718">
    <property type="entry name" value="SNF2-like_sf"/>
</dbReference>
<evidence type="ECO:0000256" key="1">
    <source>
        <dbReference type="ARBA" id="ARBA00004123"/>
    </source>
</evidence>
<feature type="compositionally biased region" description="Low complexity" evidence="10">
    <location>
        <begin position="1225"/>
        <end position="1248"/>
    </location>
</feature>
<dbReference type="GO" id="GO:0003677">
    <property type="term" value="F:DNA binding"/>
    <property type="evidence" value="ECO:0007669"/>
    <property type="project" value="UniProtKB-KW"/>
</dbReference>
<organism evidence="13 14">
    <name type="scientific">Caerostris darwini</name>
    <dbReference type="NCBI Taxonomy" id="1538125"/>
    <lineage>
        <taxon>Eukaryota</taxon>
        <taxon>Metazoa</taxon>
        <taxon>Ecdysozoa</taxon>
        <taxon>Arthropoda</taxon>
        <taxon>Chelicerata</taxon>
        <taxon>Arachnida</taxon>
        <taxon>Araneae</taxon>
        <taxon>Araneomorphae</taxon>
        <taxon>Entelegynae</taxon>
        <taxon>Araneoidea</taxon>
        <taxon>Araneidae</taxon>
        <taxon>Caerostris</taxon>
    </lineage>
</organism>
<feature type="domain" description="Helicase C-terminal" evidence="12">
    <location>
        <begin position="2492"/>
        <end position="2659"/>
    </location>
</feature>
<dbReference type="EMBL" id="BPLQ01004987">
    <property type="protein sequence ID" value="GIY12078.1"/>
    <property type="molecule type" value="Genomic_DNA"/>
</dbReference>
<feature type="region of interest" description="Disordered" evidence="10">
    <location>
        <begin position="1219"/>
        <end position="1478"/>
    </location>
</feature>
<dbReference type="Pfam" id="PF00271">
    <property type="entry name" value="Helicase_C"/>
    <property type="match status" value="1"/>
</dbReference>
<dbReference type="Gene3D" id="3.40.50.10810">
    <property type="entry name" value="Tandem AAA-ATPase domain"/>
    <property type="match status" value="1"/>
</dbReference>
<evidence type="ECO:0000256" key="6">
    <source>
        <dbReference type="ARBA" id="ARBA00022840"/>
    </source>
</evidence>
<feature type="region of interest" description="Disordered" evidence="10">
    <location>
        <begin position="1038"/>
        <end position="1085"/>
    </location>
</feature>
<dbReference type="PROSITE" id="PS51192">
    <property type="entry name" value="HELICASE_ATP_BIND_1"/>
    <property type="match status" value="1"/>
</dbReference>
<dbReference type="InterPro" id="IPR001650">
    <property type="entry name" value="Helicase_C-like"/>
</dbReference>
<evidence type="ECO:0000259" key="12">
    <source>
        <dbReference type="PROSITE" id="PS51194"/>
    </source>
</evidence>
<feature type="compositionally biased region" description="Polar residues" evidence="10">
    <location>
        <begin position="1616"/>
        <end position="1625"/>
    </location>
</feature>
<feature type="compositionally biased region" description="Low complexity" evidence="10">
    <location>
        <begin position="1656"/>
        <end position="1731"/>
    </location>
</feature>
<dbReference type="InterPro" id="IPR044574">
    <property type="entry name" value="ARIP4-like"/>
</dbReference>
<feature type="region of interest" description="Disordered" evidence="10">
    <location>
        <begin position="3059"/>
        <end position="3153"/>
    </location>
</feature>
<feature type="region of interest" description="Disordered" evidence="10">
    <location>
        <begin position="2933"/>
        <end position="2980"/>
    </location>
</feature>
<feature type="compositionally biased region" description="Low complexity" evidence="10">
    <location>
        <begin position="1048"/>
        <end position="1085"/>
    </location>
</feature>
<feature type="compositionally biased region" description="Low complexity" evidence="10">
    <location>
        <begin position="1530"/>
        <end position="1547"/>
    </location>
</feature>
<dbReference type="CDD" id="cd18793">
    <property type="entry name" value="SF2_C_SNF"/>
    <property type="match status" value="1"/>
</dbReference>
<dbReference type="GO" id="GO:0005524">
    <property type="term" value="F:ATP binding"/>
    <property type="evidence" value="ECO:0007669"/>
    <property type="project" value="UniProtKB-KW"/>
</dbReference>
<evidence type="ECO:0000256" key="4">
    <source>
        <dbReference type="ARBA" id="ARBA00022801"/>
    </source>
</evidence>
<evidence type="ECO:0000256" key="2">
    <source>
        <dbReference type="ARBA" id="ARBA00007025"/>
    </source>
</evidence>
<feature type="compositionally biased region" description="Polar residues" evidence="10">
    <location>
        <begin position="936"/>
        <end position="948"/>
    </location>
</feature>
<evidence type="ECO:0000259" key="11">
    <source>
        <dbReference type="PROSITE" id="PS51192"/>
    </source>
</evidence>
<feature type="compositionally biased region" description="Polar residues" evidence="10">
    <location>
        <begin position="1548"/>
        <end position="1572"/>
    </location>
</feature>
<dbReference type="GO" id="GO:0016887">
    <property type="term" value="F:ATP hydrolysis activity"/>
    <property type="evidence" value="ECO:0007669"/>
    <property type="project" value="InterPro"/>
</dbReference>
<dbReference type="PANTHER" id="PTHR45797:SF1">
    <property type="entry name" value="HELICASE ARIP4"/>
    <property type="match status" value="1"/>
</dbReference>
<feature type="domain" description="Helicase ATP-binding" evidence="11">
    <location>
        <begin position="553"/>
        <end position="774"/>
    </location>
</feature>
<feature type="compositionally biased region" description="Polar residues" evidence="10">
    <location>
        <begin position="1105"/>
        <end position="1122"/>
    </location>
</feature>
<keyword evidence="3" id="KW-0547">Nucleotide-binding</keyword>
<dbReference type="CDD" id="cd18069">
    <property type="entry name" value="DEXHc_ARIP4"/>
    <property type="match status" value="1"/>
</dbReference>
<feature type="region of interest" description="Disordered" evidence="10">
    <location>
        <begin position="3530"/>
        <end position="3555"/>
    </location>
</feature>
<evidence type="ECO:0000256" key="10">
    <source>
        <dbReference type="SAM" id="MobiDB-lite"/>
    </source>
</evidence>
<feature type="region of interest" description="Disordered" evidence="10">
    <location>
        <begin position="1656"/>
        <end position="1799"/>
    </location>
</feature>
<feature type="compositionally biased region" description="Low complexity" evidence="10">
    <location>
        <begin position="1857"/>
        <end position="2248"/>
    </location>
</feature>
<feature type="region of interest" description="Disordered" evidence="10">
    <location>
        <begin position="389"/>
        <end position="413"/>
    </location>
</feature>
<feature type="compositionally biased region" description="Polar residues" evidence="10">
    <location>
        <begin position="3363"/>
        <end position="3380"/>
    </location>
</feature>
<feature type="compositionally biased region" description="Polar residues" evidence="10">
    <location>
        <begin position="1038"/>
        <end position="1047"/>
    </location>
</feature>
<feature type="compositionally biased region" description="Low complexity" evidence="10">
    <location>
        <begin position="1350"/>
        <end position="1380"/>
    </location>
</feature>
<dbReference type="InterPro" id="IPR027417">
    <property type="entry name" value="P-loop_NTPase"/>
</dbReference>
<dbReference type="Gene3D" id="1.20.120.850">
    <property type="entry name" value="SWI2/SNF2 ATPases, N-terminal domain"/>
    <property type="match status" value="1"/>
</dbReference>
<feature type="compositionally biased region" description="Low complexity" evidence="10">
    <location>
        <begin position="1123"/>
        <end position="1137"/>
    </location>
</feature>
<dbReference type="SMART" id="SM00487">
    <property type="entry name" value="DEXDc"/>
    <property type="match status" value="1"/>
</dbReference>
<keyword evidence="8" id="KW-0539">Nucleus</keyword>
<feature type="compositionally biased region" description="Low complexity" evidence="10">
    <location>
        <begin position="1173"/>
        <end position="1184"/>
    </location>
</feature>
<evidence type="ECO:0000256" key="7">
    <source>
        <dbReference type="ARBA" id="ARBA00023125"/>
    </source>
</evidence>
<feature type="compositionally biased region" description="Polar residues" evidence="10">
    <location>
        <begin position="1381"/>
        <end position="1470"/>
    </location>
</feature>
<feature type="compositionally biased region" description="Polar residues" evidence="10">
    <location>
        <begin position="3341"/>
        <end position="3355"/>
    </location>
</feature>
<feature type="region of interest" description="Disordered" evidence="10">
    <location>
        <begin position="3459"/>
        <end position="3491"/>
    </location>
</feature>
<reference evidence="13 14" key="1">
    <citation type="submission" date="2021-06" db="EMBL/GenBank/DDBJ databases">
        <title>Caerostris darwini draft genome.</title>
        <authorList>
            <person name="Kono N."/>
            <person name="Arakawa K."/>
        </authorList>
    </citation>
    <scope>NUCLEOTIDE SEQUENCE [LARGE SCALE GENOMIC DNA]</scope>
</reference>
<dbReference type="GO" id="GO:0005634">
    <property type="term" value="C:nucleus"/>
    <property type="evidence" value="ECO:0007669"/>
    <property type="project" value="UniProtKB-SubCell"/>
</dbReference>
<feature type="compositionally biased region" description="Low complexity" evidence="10">
    <location>
        <begin position="2933"/>
        <end position="2943"/>
    </location>
</feature>
<feature type="region of interest" description="Disordered" evidence="10">
    <location>
        <begin position="1105"/>
        <end position="1144"/>
    </location>
</feature>
<feature type="compositionally biased region" description="Polar residues" evidence="10">
    <location>
        <begin position="283"/>
        <end position="296"/>
    </location>
</feature>
<feature type="compositionally biased region" description="Basic and acidic residues" evidence="10">
    <location>
        <begin position="299"/>
        <end position="323"/>
    </location>
</feature>
<feature type="region of interest" description="Disordered" evidence="10">
    <location>
        <begin position="1"/>
        <end position="20"/>
    </location>
</feature>
<feature type="coiled-coil region" evidence="9">
    <location>
        <begin position="351"/>
        <end position="386"/>
    </location>
</feature>
<feature type="compositionally biased region" description="Polar residues" evidence="10">
    <location>
        <begin position="3113"/>
        <end position="3153"/>
    </location>
</feature>
<feature type="compositionally biased region" description="Low complexity" evidence="10">
    <location>
        <begin position="2960"/>
        <end position="2971"/>
    </location>
</feature>
<feature type="compositionally biased region" description="Polar residues" evidence="10">
    <location>
        <begin position="1322"/>
        <end position="1349"/>
    </location>
</feature>
<feature type="compositionally biased region" description="Polar residues" evidence="10">
    <location>
        <begin position="3069"/>
        <end position="3104"/>
    </location>
</feature>
<feature type="compositionally biased region" description="Low complexity" evidence="10">
    <location>
        <begin position="1811"/>
        <end position="1831"/>
    </location>
</feature>
<dbReference type="InterPro" id="IPR014001">
    <property type="entry name" value="Helicase_ATP-bd"/>
</dbReference>
<protein>
    <submittedName>
        <fullName evidence="13">Helicase ARIP4</fullName>
    </submittedName>
</protein>
<feature type="region of interest" description="Disordered" evidence="10">
    <location>
        <begin position="2780"/>
        <end position="2800"/>
    </location>
</feature>
<dbReference type="Proteomes" id="UP001054837">
    <property type="component" value="Unassembled WGS sequence"/>
</dbReference>
<dbReference type="SMART" id="SM00490">
    <property type="entry name" value="HELICc"/>
    <property type="match status" value="1"/>
</dbReference>
<dbReference type="Pfam" id="PF00176">
    <property type="entry name" value="SNF2-rel_dom"/>
    <property type="match status" value="1"/>
</dbReference>
<evidence type="ECO:0000256" key="9">
    <source>
        <dbReference type="SAM" id="Coils"/>
    </source>
</evidence>
<keyword evidence="5 13" id="KW-0347">Helicase</keyword>
<keyword evidence="4" id="KW-0378">Hydrolase</keyword>
<dbReference type="PANTHER" id="PTHR45797">
    <property type="entry name" value="RAD54-LIKE"/>
    <property type="match status" value="1"/>
</dbReference>
<feature type="region of interest" description="Disordered" evidence="10">
    <location>
        <begin position="1165"/>
        <end position="1184"/>
    </location>
</feature>
<keyword evidence="14" id="KW-1185">Reference proteome</keyword>
<comment type="subcellular location">
    <subcellularLocation>
        <location evidence="1">Nucleus</location>
    </subcellularLocation>
</comment>
<dbReference type="GO" id="GO:0004386">
    <property type="term" value="F:helicase activity"/>
    <property type="evidence" value="ECO:0007669"/>
    <property type="project" value="UniProtKB-KW"/>
</dbReference>
<feature type="compositionally biased region" description="Polar residues" evidence="10">
    <location>
        <begin position="1832"/>
        <end position="1856"/>
    </location>
</feature>
<sequence length="3555" mass="397148">MEVFPSDDAQPNEVGTGTADSQLQDLTDWDESFASLEIDLHATKDVHSNIDNCTKDCNISNITCLNENQVKNDVKRKWEDENLITDDNGKHKLKRMDMLLDSDEVGIRLLDCTTDNCNALPISNLLSIVKSETKPKSEELIYNESSEILQIEAKSSFNFIKSESKNEIICKTNSEFKNEAVDCKSDIFSEVKNDDKNFSLEDKIFPMDLDITVSRDMEGQSFIGEQTNFFSHDNEILSFDMKNPEEPSNFKVEIKSECDLADSMDHKSDPNLISDSAIEENGENNSCSDAALSNSEESCEMKKDKKEKKDDSGDKGAKRDDKISKKKKFERCNIRDIKLEDELDAVTLSAQKEEQERIQRLQEAQMRALQERLQQIEVEKEALSQLFSQPDDAPSLFDSSSMSESEQIEDCKKPLVKNENDVVLLESSDEDKKTELQSIIPSPIEENVINISSSSSGNESDTDDSDKKDDDVMVLSDEGETEETTAEDPNNSGAHTNDCFNLPDEEGRVLVNVGHPPEDPDIFLAPQIAKVIKPHQIGGIRFLYDNVVENLERYKSSSGFGCILAHSMGLGKTVQVVSFVDVFLRHTPATLVLCIVPINTIQNWKAEFDMWVPPSDCVEDSQVLSGEVRPRDYNIYTLNENFKTMAARAALIAEWRKQGGVLLMGYEMYRMLALRKMPKIPLKKSKRLKKQELIVEPETNEQIKKYMDEMYEHIVIPGPDLVICDEGHRIKNSLASTSMALKSIKTRRRVVLTGYPLQNNLLEYWCMVDFVRPNYLGSRAEFCNMFERPISNGQCIDSTPRDRQLMRFRSHVLHSLLVGFVQRRGHSVLRAVLPKKEEHVLLIRMTPIQRQLYKCFVKDLLYVQQATNPLKLFAVCCKIWNHPDILYKLLQEKKAQEDIDLDIDINIASGSAISGSNTKKRAIGQNKSKLIPRSLKGNSNSLKPQPNMNLPDDIIKSEVMNSELGKIQGANDINLNSSDLRKDEFISSNTANMPVQKDFSQQSSQQSYQNQYSKNDMTQQFCQQNYQMSSEQQFNTPQYVAPNSNVNPSQFSQASPQSGSQQQYAQSSQMQPQYGQTQNQYSQSNTQTFASVNSQFGDQTNVLQESTVHPPQSPSHTNFQGKSQAFSSQSNAASYSQTESQNQFQPQAQFLKQSNNNQEINFSQSSNQKFTPQSAQHFSQSSASLQSYNSQSSVQLYSQQQSYPPTSNQLQYSEQTPLQFTTPTSDNRSTSLSSSQSSYSQMNNSSINTSEMANHFSSQSTFQPHSQVLQNQPSQQFSQQSSQFTSQSSFSQMSTSEHFPSQPTNQQTSPTSSFSQQYQPQNVPSFASPQPVKSQFNQGHSTFPDSTTYPQQSSPLQQQFSQPFRQPEQQPYSEQSSKQSFSHNLGLQSFSTSQQSFPNQNTSKFSGKQATQSSFSQQPNLQLSSHPSQSTSFQKQASNSPSQEGSQQKFSQASYSSQHSPETQFSQPTGSALPFCHQSTTSYNSQPVTLSSQHYIQSISNTSQYNQQTNKAAQGYNQVASQQFTPGNHSTPQFNQQQSSSQQYGQQMNPSSQYSLQAVSNSQQFSQLTPPAQQFSPQSSKSQQFSQSNQNQIFSQQAKTSQFSQNSQNQAAFSQPTLQTSQQTGQNLSQFNQQNSFSQSSQLSQPYTMQVPLSPQQYAQQPAPSPQQYSQSSSHSPTQYPSQQSDQPSHQYTQQSTTSHTMQSMQHFTNSHSSHQFSQPSSQSSQDFNQPAIQKPQSSESFNQQMVQPSQYNKPNLQSSQQYQLSGQSSNQFNIQPTQSQQFTQQSNQSTSVYNSQLSTNPQNYKQQYNQNTQSSQTYSQSNQTSPQYNQISGQTSQQYSQQAVSGSHQYSQQQCTPAQQYSQQSSQSPQQYTQQPVQSPQQFSQQSSQQFNQQPAQSSQQLLQQPAQSSQQLMQQPAQSSQQLVQQPAQSSQQLLQQPTQSPQQFTQPAQSPQQFSHQTAPSPQQFVQQPAQSPQQQQYSHQTTSPQQYAQQPAPSPQQFSQQPTQSPQQFSQQPAPSPQQFSQQPAPSPQQFSNQPAPSPQQFSNQPAPSPQQFSNQPAPSPQQFSQQPTPSPQQFSQQPTPSPQQFSQQPTPSPQQFSQQPTPSPQQFSQQPTPSPQFSQQPTPSPQFSQQPTPSPQFSQQPTPSPQFSQQPTPSPQFSQQPTPSPQQFSQQPTPSPQQFSQQPTPSPQQFSQQTNPSPQQFSHQPTPSQQFSQQPAPSPQQFSQSPQEFAQQSSQQFSLPQHFKQQTLLSESQFSVPQQFPGSYAQSSNQESLKSSFQPEYQNQSNIPALSQQGMATQSINLQGIKPNARGGKAKQGRMKSMCQSLIPQTTQHSVTSLKQPQSFTVQAFQNGSSTTNSSQHSLGQQASKQIQTCNNSLQPLEQDSFSLEHSKQDIEIFPAKCSKTILHQGKTQLSNTDSTGLQQPLNSVKSESIDNDQQSNTCSDTTVIPFKDRMDSSINYEWAIPIMKDYVLGVVENSHKMMVLFVIISETLRMGDKLLVFSQSLSTLDLLEQFLSKIQVAKKPGQSDHLPDETWCRNKNYFRLDGSTSAQEREKLINEFNRNDNVSLFLLSTRAGCLGINLVGANRIVVMDASWNPCHDAQAVCRIYRYGQKKQCHIYRLVTDNSLEKRIYDRQVNKQGMSDRVVDELNPESNFTWKDVTTLIQDDEDDGPVQELSKFSSSYSDKVLKYLVSEMSPSLSKEPFEHESLLLDRKDLKLTKQEKRLAKQSYEMAKRANMINIRTTYSYLPGNAGQLIINKQCQFVGGTTIRVLPNQSSSSSSNIRPGTHATPITASPSLMSSLFKQGVMVQKLTMPSNVSIPVLTPGAPPVVIPAGQDVLVLRTPKGVYLRLPDGRIIAVQLPPSLLAKTQFRPNVVTHFRPAVPKVGGNQPSTVINTPRGQSIGIIKQTLQCGGTVRYLGPRNAANSAAQNSARSSAPEVIDLSDDDEPLVRKSATTSNASTNSSESDNGSMDQDKLENFHSALLPGKQITIRKVSSPQNIMPVSKEKCEIPQVLSKNKQITIMPINPSNQQNRQKFAPQLAQPVRVQQMLLQPQQGKRKPIQKSSSKVQMTPLTSGKNIRPQITITQPISTHSNAQKLHSHDPQKNTDFLDNTYESNLNSPSKPTEESTNVGSEVDHSSNITTSLPNVSEIFQNSKGISISLSEPSKANSTPLPESLTSLTNKLNPNLQISPVEQPIKADALPQKSVFKEKNITSTSSLPTHNTVQSSHPQCKSPQLSNKTEPSVQPLNISQTMYGLKSSPSHSQTNFPVSQTTLSSDITSQQLNNSDQAFQQHLNISQPNLHQMQTKQQSEQQSLQYNSQIHSPHNARLAMSPSHQAQAVSQTQPQTSRKRKPSNKATSKKSQNEHSVVPSNRPLQSQVLEASQQFRPSQLADHHLAENHFPNFPHPMPSSNFPAFANFSSHKPVSHIQHPQPLHPLQHGQEHILPPHFQHMSHMYPMSPHVSGSPSSLSDMQPPAPRAWPVPQPAVGSFHPFSQSSSFYSSGQENSQYSFQPSSFSLAPSLVASNTNQSESGLAGEKTSQISSSDL</sequence>
<feature type="compositionally biased region" description="Low complexity" evidence="10">
    <location>
        <begin position="3465"/>
        <end position="3478"/>
    </location>
</feature>
<evidence type="ECO:0000313" key="14">
    <source>
        <dbReference type="Proteomes" id="UP001054837"/>
    </source>
</evidence>
<feature type="compositionally biased region" description="Polar residues" evidence="10">
    <location>
        <begin position="1735"/>
        <end position="1757"/>
    </location>
</feature>
<feature type="compositionally biased region" description="Low complexity" evidence="10">
    <location>
        <begin position="1573"/>
        <end position="1615"/>
    </location>
</feature>
<feature type="compositionally biased region" description="Acidic residues" evidence="10">
    <location>
        <begin position="477"/>
        <end position="486"/>
    </location>
</feature>
<feature type="region of interest" description="Disordered" evidence="10">
    <location>
        <begin position="915"/>
        <end position="951"/>
    </location>
</feature>
<feature type="compositionally biased region" description="Polar residues" evidence="10">
    <location>
        <begin position="1249"/>
        <end position="1265"/>
    </location>
</feature>
<gene>
    <name evidence="13" type="primary">rad54l2</name>
    <name evidence="13" type="ORF">CDAR_449891</name>
</gene>
<dbReference type="InterPro" id="IPR044573">
    <property type="entry name" value="ARIP4_DEXHc"/>
</dbReference>
<feature type="compositionally biased region" description="Low complexity" evidence="10">
    <location>
        <begin position="1266"/>
        <end position="1321"/>
    </location>
</feature>
<dbReference type="SUPFAM" id="SSF52540">
    <property type="entry name" value="P-loop containing nucleoside triphosphate hydrolases"/>
    <property type="match status" value="2"/>
</dbReference>
<feature type="region of interest" description="Disordered" evidence="10">
    <location>
        <begin position="2263"/>
        <end position="2286"/>
    </location>
</feature>
<accession>A0AAV4QWJ3</accession>
<evidence type="ECO:0000256" key="8">
    <source>
        <dbReference type="ARBA" id="ARBA00023242"/>
    </source>
</evidence>
<feature type="region of interest" description="Disordered" evidence="10">
    <location>
        <begin position="1811"/>
        <end position="2250"/>
    </location>
</feature>
<keyword evidence="7" id="KW-0238">DNA-binding</keyword>
<dbReference type="PROSITE" id="PS51194">
    <property type="entry name" value="HELICASE_CTER"/>
    <property type="match status" value="1"/>
</dbReference>
<feature type="compositionally biased region" description="Low complexity" evidence="10">
    <location>
        <begin position="442"/>
        <end position="459"/>
    </location>
</feature>
<evidence type="ECO:0000313" key="13">
    <source>
        <dbReference type="EMBL" id="GIY12078.1"/>
    </source>
</evidence>
<feature type="compositionally biased region" description="Polar residues" evidence="10">
    <location>
        <begin position="488"/>
        <end position="499"/>
    </location>
</feature>
<keyword evidence="6" id="KW-0067">ATP-binding</keyword>
<feature type="region of interest" description="Disordered" evidence="10">
    <location>
        <begin position="426"/>
        <end position="499"/>
    </location>
</feature>
<feature type="compositionally biased region" description="Low complexity" evidence="10">
    <location>
        <begin position="1758"/>
        <end position="1792"/>
    </location>
</feature>
<dbReference type="Gene3D" id="3.40.50.300">
    <property type="entry name" value="P-loop containing nucleotide triphosphate hydrolases"/>
    <property type="match status" value="2"/>
</dbReference>
<dbReference type="InterPro" id="IPR000330">
    <property type="entry name" value="SNF2_N"/>
</dbReference>
<feature type="compositionally biased region" description="Pro residues" evidence="10">
    <location>
        <begin position="3482"/>
        <end position="3491"/>
    </location>
</feature>
<feature type="region of interest" description="Disordered" evidence="10">
    <location>
        <begin position="3334"/>
        <end position="3380"/>
    </location>
</feature>
<name>A0AAV4QWJ3_9ARAC</name>
<comment type="caution">
    <text evidence="13">The sequence shown here is derived from an EMBL/GenBank/DDBJ whole genome shotgun (WGS) entry which is preliminary data.</text>
</comment>
<feature type="region of interest" description="Disordered" evidence="10">
    <location>
        <begin position="1522"/>
        <end position="1626"/>
    </location>
</feature>
<comment type="similarity">
    <text evidence="2">Belongs to the SNF2/RAD54 helicase family.</text>
</comment>
<proteinExistence type="inferred from homology"/>
<feature type="region of interest" description="Disordered" evidence="10">
    <location>
        <begin position="262"/>
        <end position="323"/>
    </location>
</feature>
<keyword evidence="9" id="KW-0175">Coiled coil</keyword>